<dbReference type="Pfam" id="PF03478">
    <property type="entry name" value="Beta-prop_KIB1-4"/>
    <property type="match status" value="1"/>
</dbReference>
<evidence type="ECO:0000313" key="3">
    <source>
        <dbReference type="Proteomes" id="UP000298652"/>
    </source>
</evidence>
<name>A0A4U6TGM4_SETVI</name>
<proteinExistence type="predicted"/>
<sequence>MELRVTQWEEQSTLHSPIPLPSPLARRPLLGSGHGWLVNADEASDLHLLNPVTGAHVALPPITALHHVKMGTDEQGDPAYNVYENLPEFNYRKGKFEVDYEPTILEIDWAHEFMYHRVVLSASPSAGRACIVLLLHMLHGEVSFARLGDDRWTLVARGEGTGLQWSAADGLFYLLGCDASLCSLDLNGSSPVACKIINDVPKSGTPTKYNLVQTPAGDILQVWRLRDYVDSLTPADIPPEYMEDEGDLDPCLELNTFHLQVYKVDLHGLRVELIKSLPDYALFLDFNGSMCLPVKDFPGLKPNCVYITNDLMEYVNCRKNNRRQVVIYPWLNWPSPIWIRPSFV</sequence>
<dbReference type="PANTHER" id="PTHR44586">
    <property type="entry name" value="F-BOX DOMAIN CONTAINING PROTEIN, EXPRESSED"/>
    <property type="match status" value="1"/>
</dbReference>
<evidence type="ECO:0000259" key="1">
    <source>
        <dbReference type="Pfam" id="PF03478"/>
    </source>
</evidence>
<evidence type="ECO:0000313" key="2">
    <source>
        <dbReference type="EMBL" id="TKW01440.1"/>
    </source>
</evidence>
<protein>
    <recommendedName>
        <fullName evidence="1">KIB1-4 beta-propeller domain-containing protein</fullName>
    </recommendedName>
</protein>
<dbReference type="Proteomes" id="UP000298652">
    <property type="component" value="Chromosome 8"/>
</dbReference>
<dbReference type="PANTHER" id="PTHR44586:SF23">
    <property type="entry name" value="F-BOX DOMAIN-CONTAINING PROTEIN"/>
    <property type="match status" value="1"/>
</dbReference>
<dbReference type="Gramene" id="TKW01440">
    <property type="protein sequence ID" value="TKW01440"/>
    <property type="gene ID" value="SEVIR_8G180700v2"/>
</dbReference>
<gene>
    <name evidence="2" type="ORF">SEVIR_8G180700v2</name>
</gene>
<keyword evidence="3" id="KW-1185">Reference proteome</keyword>
<dbReference type="OMA" id="NERWTWI"/>
<dbReference type="AlphaFoldDB" id="A0A4U6TGM4"/>
<accession>A0A4U6TGM4</accession>
<dbReference type="InterPro" id="IPR005174">
    <property type="entry name" value="KIB1-4_b-propeller"/>
</dbReference>
<dbReference type="EMBL" id="CM016559">
    <property type="protein sequence ID" value="TKW01440.1"/>
    <property type="molecule type" value="Genomic_DNA"/>
</dbReference>
<feature type="domain" description="KIB1-4 beta-propeller" evidence="1">
    <location>
        <begin position="14"/>
        <end position="325"/>
    </location>
</feature>
<reference evidence="2" key="1">
    <citation type="submission" date="2019-03" db="EMBL/GenBank/DDBJ databases">
        <title>WGS assembly of Setaria viridis.</title>
        <authorList>
            <person name="Huang P."/>
            <person name="Jenkins J."/>
            <person name="Grimwood J."/>
            <person name="Barry K."/>
            <person name="Healey A."/>
            <person name="Mamidi S."/>
            <person name="Sreedasyam A."/>
            <person name="Shu S."/>
            <person name="Feldman M."/>
            <person name="Wu J."/>
            <person name="Yu Y."/>
            <person name="Chen C."/>
            <person name="Johnson J."/>
            <person name="Rokhsar D."/>
            <person name="Baxter I."/>
            <person name="Schmutz J."/>
            <person name="Brutnell T."/>
            <person name="Kellogg E."/>
        </authorList>
    </citation>
    <scope>NUCLEOTIDE SEQUENCE [LARGE SCALE GENOMIC DNA]</scope>
</reference>
<organism evidence="2 3">
    <name type="scientific">Setaria viridis</name>
    <name type="common">Green bristlegrass</name>
    <name type="synonym">Setaria italica subsp. viridis</name>
    <dbReference type="NCBI Taxonomy" id="4556"/>
    <lineage>
        <taxon>Eukaryota</taxon>
        <taxon>Viridiplantae</taxon>
        <taxon>Streptophyta</taxon>
        <taxon>Embryophyta</taxon>
        <taxon>Tracheophyta</taxon>
        <taxon>Spermatophyta</taxon>
        <taxon>Magnoliopsida</taxon>
        <taxon>Liliopsida</taxon>
        <taxon>Poales</taxon>
        <taxon>Poaceae</taxon>
        <taxon>PACMAD clade</taxon>
        <taxon>Panicoideae</taxon>
        <taxon>Panicodae</taxon>
        <taxon>Paniceae</taxon>
        <taxon>Cenchrinae</taxon>
        <taxon>Setaria</taxon>
    </lineage>
</organism>